<comment type="caution">
    <text evidence="1">The sequence shown here is derived from an EMBL/GenBank/DDBJ whole genome shotgun (WGS) entry which is preliminary data.</text>
</comment>
<proteinExistence type="predicted"/>
<sequence>MWLRLTLLGMLTFATFSVLAASSQEQSNRTGEPPPIINAHLHATNERGITVDSVLAEMDEHNVQFAVLSGADNELAYAWQQKAPSRFRVGASFPCTDGVYPRMYPCFADNNGWPDINWLEEQFTSGRMTVMGELLYVYYGMAPTDEQLQPYFALAEKMAIPVGIHAADGPPPRERPEGCCPNFSAELGNPLLLKPVLEQHPQLKIWLMHAGEVRFHKEAIELMQEFPNVYADMSILNSVMPVALHRRLLKSFIDAGLEDRLLLGTDNMPLTAIRDRLESFEFLSERQRRKITYENAARFFN</sequence>
<evidence type="ECO:0000313" key="1">
    <source>
        <dbReference type="EMBL" id="RZQ55918.1"/>
    </source>
</evidence>
<dbReference type="EMBL" id="PIQJ01000001">
    <property type="protein sequence ID" value="RZQ55918.1"/>
    <property type="molecule type" value="Genomic_DNA"/>
</dbReference>
<dbReference type="Proteomes" id="UP000293092">
    <property type="component" value="Unassembled WGS sequence"/>
</dbReference>
<keyword evidence="2" id="KW-1185">Reference proteome</keyword>
<name>A0ACD2HI61_9GAMM</name>
<reference evidence="1" key="1">
    <citation type="submission" date="2017-11" db="EMBL/GenBank/DDBJ databases">
        <title>Comparative genomic and phylogenomic analyses of the family Idiomarinaceae.</title>
        <authorList>
            <person name="Liu Y."/>
            <person name="Shao Z."/>
        </authorList>
    </citation>
    <scope>NUCLEOTIDE SEQUENCE</scope>
    <source>
        <strain evidence="1">PIN1</strain>
    </source>
</reference>
<organism evidence="1 2">
    <name type="scientific">Pseudidiomarina tainanensis</name>
    <dbReference type="NCBI Taxonomy" id="502365"/>
    <lineage>
        <taxon>Bacteria</taxon>
        <taxon>Pseudomonadati</taxon>
        <taxon>Pseudomonadota</taxon>
        <taxon>Gammaproteobacteria</taxon>
        <taxon>Alteromonadales</taxon>
        <taxon>Idiomarinaceae</taxon>
        <taxon>Pseudidiomarina</taxon>
    </lineage>
</organism>
<gene>
    <name evidence="1" type="ORF">CWI82_00980</name>
</gene>
<accession>A0ACD2HI61</accession>
<evidence type="ECO:0000313" key="2">
    <source>
        <dbReference type="Proteomes" id="UP000293092"/>
    </source>
</evidence>
<protein>
    <submittedName>
        <fullName evidence="1">Uncharacterized protein</fullName>
    </submittedName>
</protein>